<dbReference type="EMBL" id="LT629758">
    <property type="protein sequence ID" value="SDS88994.1"/>
    <property type="molecule type" value="Genomic_DNA"/>
</dbReference>
<dbReference type="Proteomes" id="UP000198688">
    <property type="component" value="Chromosome I"/>
</dbReference>
<dbReference type="AlphaFoldDB" id="A0A1H1VVT3"/>
<keyword evidence="2" id="KW-1185">Reference proteome</keyword>
<proteinExistence type="predicted"/>
<evidence type="ECO:0000313" key="2">
    <source>
        <dbReference type="Proteomes" id="UP000198688"/>
    </source>
</evidence>
<evidence type="ECO:0000313" key="1">
    <source>
        <dbReference type="EMBL" id="SDS88994.1"/>
    </source>
</evidence>
<reference evidence="1 2" key="1">
    <citation type="submission" date="2016-10" db="EMBL/GenBank/DDBJ databases">
        <authorList>
            <person name="de Groot N.N."/>
        </authorList>
    </citation>
    <scope>NUCLEOTIDE SEQUENCE [LARGE SCALE GENOMIC DNA]</scope>
    <source>
        <strain evidence="1 2">DSM 43941</strain>
    </source>
</reference>
<organism evidence="1 2">
    <name type="scientific">Actinoplanes derwentensis</name>
    <dbReference type="NCBI Taxonomy" id="113562"/>
    <lineage>
        <taxon>Bacteria</taxon>
        <taxon>Bacillati</taxon>
        <taxon>Actinomycetota</taxon>
        <taxon>Actinomycetes</taxon>
        <taxon>Micromonosporales</taxon>
        <taxon>Micromonosporaceae</taxon>
        <taxon>Actinoplanes</taxon>
    </lineage>
</organism>
<gene>
    <name evidence="1" type="ORF">SAMN04489716_1900</name>
</gene>
<protein>
    <submittedName>
        <fullName evidence="1">Uncharacterized protein</fullName>
    </submittedName>
</protein>
<name>A0A1H1VVT3_9ACTN</name>
<sequence length="173" mass="18825">MPRRGHWKVDNRLVKAMVSVITAVTAATVLVGSPVQAVNSCSEYQSIEFETPGYNTDLRVRLCLTHGSPTRGGYAQVSWENGGDNTSDGSRKFDELVIGYRLIAMNVAVTEGECDLAERVNQSETGLFLCPAAYHRSTDRGAWGVDGTLDYNLDRDGAGSKRITLTPTPIVEN</sequence>
<accession>A0A1H1VVT3</accession>